<dbReference type="InterPro" id="IPR032799">
    <property type="entry name" value="TAXi_C"/>
</dbReference>
<dbReference type="InterPro" id="IPR033121">
    <property type="entry name" value="PEPTIDASE_A1"/>
</dbReference>
<dbReference type="InterPro" id="IPR034161">
    <property type="entry name" value="Pepsin-like_plant"/>
</dbReference>
<feature type="domain" description="Peptidase A1" evidence="9">
    <location>
        <begin position="127"/>
        <end position="481"/>
    </location>
</feature>
<dbReference type="GO" id="GO:0004190">
    <property type="term" value="F:aspartic-type endopeptidase activity"/>
    <property type="evidence" value="ECO:0007669"/>
    <property type="project" value="UniProtKB-KW"/>
</dbReference>
<dbReference type="Pfam" id="PF14543">
    <property type="entry name" value="TAXi_N"/>
    <property type="match status" value="1"/>
</dbReference>
<proteinExistence type="inferred from homology"/>
<evidence type="ECO:0000313" key="10">
    <source>
        <dbReference type="EMBL" id="KAL2622696.1"/>
    </source>
</evidence>
<dbReference type="Gene3D" id="2.40.70.10">
    <property type="entry name" value="Acid Proteases"/>
    <property type="match status" value="2"/>
</dbReference>
<dbReference type="PROSITE" id="PS51767">
    <property type="entry name" value="PEPTIDASE_A1"/>
    <property type="match status" value="1"/>
</dbReference>
<comment type="similarity">
    <text evidence="1 7">Belongs to the peptidase A1 family.</text>
</comment>
<dbReference type="InterPro" id="IPR032861">
    <property type="entry name" value="TAXi_N"/>
</dbReference>
<evidence type="ECO:0000256" key="7">
    <source>
        <dbReference type="RuleBase" id="RU000454"/>
    </source>
</evidence>
<reference evidence="10 11" key="1">
    <citation type="submission" date="2024-09" db="EMBL/GenBank/DDBJ databases">
        <title>Chromosome-scale assembly of Riccia fluitans.</title>
        <authorList>
            <person name="Paukszto L."/>
            <person name="Sawicki J."/>
            <person name="Karawczyk K."/>
            <person name="Piernik-Szablinska J."/>
            <person name="Szczecinska M."/>
            <person name="Mazdziarz M."/>
        </authorList>
    </citation>
    <scope>NUCLEOTIDE SEQUENCE [LARGE SCALE GENOMIC DNA]</scope>
    <source>
        <strain evidence="10">Rf_01</strain>
        <tissue evidence="10">Aerial parts of the thallus</tissue>
    </source>
</reference>
<dbReference type="InterPro" id="IPR021109">
    <property type="entry name" value="Peptidase_aspartic_dom_sf"/>
</dbReference>
<dbReference type="GO" id="GO:0006508">
    <property type="term" value="P:proteolysis"/>
    <property type="evidence" value="ECO:0007669"/>
    <property type="project" value="UniProtKB-KW"/>
</dbReference>
<dbReference type="SUPFAM" id="SSF50630">
    <property type="entry name" value="Acid proteases"/>
    <property type="match status" value="1"/>
</dbReference>
<dbReference type="InterPro" id="IPR051708">
    <property type="entry name" value="Plant_Aspart_Prot_A1"/>
</dbReference>
<keyword evidence="5" id="KW-0325">Glycoprotein</keyword>
<evidence type="ECO:0000256" key="2">
    <source>
        <dbReference type="ARBA" id="ARBA00022670"/>
    </source>
</evidence>
<evidence type="ECO:0000259" key="9">
    <source>
        <dbReference type="PROSITE" id="PS51767"/>
    </source>
</evidence>
<evidence type="ECO:0000256" key="1">
    <source>
        <dbReference type="ARBA" id="ARBA00007447"/>
    </source>
</evidence>
<dbReference type="Proteomes" id="UP001605036">
    <property type="component" value="Unassembled WGS sequence"/>
</dbReference>
<keyword evidence="11" id="KW-1185">Reference proteome</keyword>
<name>A0ABD1Y7T3_9MARC</name>
<organism evidence="10 11">
    <name type="scientific">Riccia fluitans</name>
    <dbReference type="NCBI Taxonomy" id="41844"/>
    <lineage>
        <taxon>Eukaryota</taxon>
        <taxon>Viridiplantae</taxon>
        <taxon>Streptophyta</taxon>
        <taxon>Embryophyta</taxon>
        <taxon>Marchantiophyta</taxon>
        <taxon>Marchantiopsida</taxon>
        <taxon>Marchantiidae</taxon>
        <taxon>Marchantiales</taxon>
        <taxon>Ricciaceae</taxon>
        <taxon>Riccia</taxon>
    </lineage>
</organism>
<evidence type="ECO:0000256" key="4">
    <source>
        <dbReference type="ARBA" id="ARBA00022801"/>
    </source>
</evidence>
<protein>
    <recommendedName>
        <fullName evidence="9">Peptidase A1 domain-containing protein</fullName>
    </recommendedName>
</protein>
<dbReference type="InterPro" id="IPR001969">
    <property type="entry name" value="Aspartic_peptidase_AS"/>
</dbReference>
<dbReference type="CDD" id="cd05476">
    <property type="entry name" value="pepsin_A_like_plant"/>
    <property type="match status" value="1"/>
</dbReference>
<dbReference type="PANTHER" id="PTHR47967">
    <property type="entry name" value="OS07G0603500 PROTEIN-RELATED"/>
    <property type="match status" value="1"/>
</dbReference>
<dbReference type="Pfam" id="PF14541">
    <property type="entry name" value="TAXi_C"/>
    <property type="match status" value="1"/>
</dbReference>
<accession>A0ABD1Y7T3</accession>
<evidence type="ECO:0000256" key="3">
    <source>
        <dbReference type="ARBA" id="ARBA00022750"/>
    </source>
</evidence>
<dbReference type="PANTHER" id="PTHR47967:SF128">
    <property type="entry name" value="ASPARTIC PROTEINASE CDR1-LIKE"/>
    <property type="match status" value="1"/>
</dbReference>
<keyword evidence="8" id="KW-0732">Signal</keyword>
<sequence length="488" mass="53143">MASWTKISMVILLVVQAYISCAALNAPKAGWVTKHLQRPDGLKTRTDRHLTEKTASNGWRTTLIPPNYRGEVEKLTVLEMIRRDVETSKERARFLDLRSRSAPYKRNKGRRMLEDFVSKIQGTPGGYSMEISIGTPPQTFVALADTGSDLVWLQCSPCEICFDSTSNFDPSVSTSYQTQGCGPTCDALGNNKQSCDPTCQYTYLYGDQSTTLGDFSLETVTLQNVGGSATTSVTGFEFGCGRRNNGTFSGTSGIVGLARGPISFTSQIAKYLNSNKFSYCLLSSYDPDSARSPIYFGDAAVPSNSTISETALLSPYDPAVVPYYYVSLRDISFGGSPLSIPSSAFEIDQKTGNGGVIFDSGTTYTVLDTVAYQSVKTAFKNSLDSVYTPVDASDLTGLEVCYDISAEIDTVSIPSLTFNFAGADFNLSFDNIMILFTIRGAGDYYMCLALLESSGLNIYGNVQQQNFQVLYDVDNEKIGWVGVDCKSL</sequence>
<feature type="active site" evidence="6">
    <location>
        <position position="145"/>
    </location>
</feature>
<dbReference type="PRINTS" id="PR00792">
    <property type="entry name" value="PEPSIN"/>
</dbReference>
<evidence type="ECO:0000256" key="5">
    <source>
        <dbReference type="ARBA" id="ARBA00023180"/>
    </source>
</evidence>
<evidence type="ECO:0000313" key="11">
    <source>
        <dbReference type="Proteomes" id="UP001605036"/>
    </source>
</evidence>
<dbReference type="AlphaFoldDB" id="A0ABD1Y7T3"/>
<dbReference type="EMBL" id="JBHFFA010000006">
    <property type="protein sequence ID" value="KAL2622696.1"/>
    <property type="molecule type" value="Genomic_DNA"/>
</dbReference>
<keyword evidence="2 7" id="KW-0645">Protease</keyword>
<keyword evidence="3 7" id="KW-0064">Aspartyl protease</keyword>
<feature type="active site" evidence="6">
    <location>
        <position position="359"/>
    </location>
</feature>
<evidence type="ECO:0000256" key="8">
    <source>
        <dbReference type="SAM" id="SignalP"/>
    </source>
</evidence>
<dbReference type="PROSITE" id="PS00141">
    <property type="entry name" value="ASP_PROTEASE"/>
    <property type="match status" value="2"/>
</dbReference>
<feature type="signal peptide" evidence="8">
    <location>
        <begin position="1"/>
        <end position="23"/>
    </location>
</feature>
<evidence type="ECO:0000256" key="6">
    <source>
        <dbReference type="PIRSR" id="PIRSR601461-1"/>
    </source>
</evidence>
<feature type="chain" id="PRO_5044862791" description="Peptidase A1 domain-containing protein" evidence="8">
    <location>
        <begin position="24"/>
        <end position="488"/>
    </location>
</feature>
<gene>
    <name evidence="10" type="ORF">R1flu_002901</name>
</gene>
<keyword evidence="4 7" id="KW-0378">Hydrolase</keyword>
<comment type="caution">
    <text evidence="10">The sequence shown here is derived from an EMBL/GenBank/DDBJ whole genome shotgun (WGS) entry which is preliminary data.</text>
</comment>
<dbReference type="InterPro" id="IPR001461">
    <property type="entry name" value="Aspartic_peptidase_A1"/>
</dbReference>